<comment type="caution">
    <text evidence="2">The sequence shown here is derived from an EMBL/GenBank/DDBJ whole genome shotgun (WGS) entry which is preliminary data.</text>
</comment>
<gene>
    <name evidence="2" type="ORF">KILIM_040_00320</name>
</gene>
<keyword evidence="1" id="KW-1133">Transmembrane helix</keyword>
<dbReference type="EMBL" id="BAHD01000040">
    <property type="protein sequence ID" value="GAB96523.1"/>
    <property type="molecule type" value="Genomic_DNA"/>
</dbReference>
<accession>K6VJW8</accession>
<protein>
    <submittedName>
        <fullName evidence="2">Uncharacterized protein</fullName>
    </submittedName>
</protein>
<evidence type="ECO:0000313" key="2">
    <source>
        <dbReference type="EMBL" id="GAB96523.1"/>
    </source>
</evidence>
<keyword evidence="1" id="KW-0472">Membrane</keyword>
<reference evidence="2 3" key="1">
    <citation type="submission" date="2012-08" db="EMBL/GenBank/DDBJ databases">
        <title>Whole genome shotgun sequence of Kineosphaera limosa NBRC 100340.</title>
        <authorList>
            <person name="Yoshida I."/>
            <person name="Isaki S."/>
            <person name="Hosoyama A."/>
            <person name="Tsuchikane K."/>
            <person name="Katsumata H."/>
            <person name="Ando Y."/>
            <person name="Ohji S."/>
            <person name="Hamada M."/>
            <person name="Tamura T."/>
            <person name="Yamazoe A."/>
            <person name="Yamazaki S."/>
            <person name="Fujita N."/>
        </authorList>
    </citation>
    <scope>NUCLEOTIDE SEQUENCE [LARGE SCALE GENOMIC DNA]</scope>
    <source>
        <strain evidence="2 3">NBRC 100340</strain>
    </source>
</reference>
<keyword evidence="1" id="KW-0812">Transmembrane</keyword>
<organism evidence="2 3">
    <name type="scientific">Kineosphaera limosa NBRC 100340</name>
    <dbReference type="NCBI Taxonomy" id="1184609"/>
    <lineage>
        <taxon>Bacteria</taxon>
        <taxon>Bacillati</taxon>
        <taxon>Actinomycetota</taxon>
        <taxon>Actinomycetes</taxon>
        <taxon>Micrococcales</taxon>
        <taxon>Dermatophilaceae</taxon>
        <taxon>Kineosphaera</taxon>
    </lineage>
</organism>
<dbReference type="Proteomes" id="UP000008366">
    <property type="component" value="Unassembled WGS sequence"/>
</dbReference>
<evidence type="ECO:0000256" key="1">
    <source>
        <dbReference type="SAM" id="Phobius"/>
    </source>
</evidence>
<keyword evidence="3" id="KW-1185">Reference proteome</keyword>
<dbReference type="STRING" id="1184609.KILIM_040_00320"/>
<name>K6VJW8_9MICO</name>
<feature type="transmembrane region" description="Helical" evidence="1">
    <location>
        <begin position="23"/>
        <end position="42"/>
    </location>
</feature>
<dbReference type="AlphaFoldDB" id="K6VJW8"/>
<evidence type="ECO:0000313" key="3">
    <source>
        <dbReference type="Proteomes" id="UP000008366"/>
    </source>
</evidence>
<proteinExistence type="predicted"/>
<sequence>MRHWGVETIQIERPRVRQLRRRTVAAVVVLGLLAAAAMFSYARINSPSAVAQRYVVATAEPGDRDALSGVVDSPGGTSATEILGHVHGQVRTAPVVISRVTVADGETPSMKYVVVDGTSDGTPFTTGVTLLSQQSGLVWRVSAEWAP</sequence>